<keyword evidence="3" id="KW-0804">Transcription</keyword>
<sequence length="654" mass="71293">MSYSTEYRAHLSSAYRGAPPAAATAPAAAPPRRHVVSPPDASEQWYLEPTPSNRMVLALRSGIDDEVSWALLRLANLSNEHGHRFNLAAIPGLTDALFLWPQEFIAAYREEQLRHALFAPTTSSASCQKHAVESLLVLRNASLLETNATHLFNHSRMIPTIADILSLPDIADAYPEFLYYALELLQSLAPNVVLPAPDSADTQPIPLSALYDIAKTTTDRTMLIAVFSALTLILSHPSNVSHTQISSISPAILVLPLSTDTPLLTAALDYIFTVLMHPPAAKAFLLRLEMPSTVKMLVALLKAEQPEEIKEIPIGPPIRTDQVEAKREDYVLTEEDKQRLIPMAEPERSFDWMGTVFEFSAGAEQTQVTFWTLYRDTFTPYADQQPLLPAAEIIKNVTIAFPQSQAMVLPGDTPRFIIQNIRRRARPSEADRTRFKCRWERETCQAGGTPFSSPDELYAHLLGHLDTAEPAACAWGTCAHPATSLANLRGHILTHLPPPVDPPKHPSQPSGITLSASQMTPEPLANPIAREPPPPPKTTLKYSVARAHAPSTTLTALLILRLVFHAAFPRYASADAPGEDDERFGFPEIPASAGNAAAGEQDGGADAAEDEGERRGQRAFESVRTLLTGVKLADDALMGWIAEMISAVGGIGGE</sequence>
<dbReference type="Proteomes" id="UP000027195">
    <property type="component" value="Unassembled WGS sequence"/>
</dbReference>
<evidence type="ECO:0000256" key="5">
    <source>
        <dbReference type="SAM" id="MobiDB-lite"/>
    </source>
</evidence>
<evidence type="ECO:0000256" key="1">
    <source>
        <dbReference type="ARBA" id="ARBA00022853"/>
    </source>
</evidence>
<dbReference type="InterPro" id="IPR003150">
    <property type="entry name" value="DNA-bd_RFX"/>
</dbReference>
<dbReference type="PANTHER" id="PTHR22970:SF14">
    <property type="entry name" value="AT-RICH INTERACTIVE DOMAIN-CONTAINING PROTEIN 2"/>
    <property type="match status" value="1"/>
</dbReference>
<keyword evidence="4" id="KW-0539">Nucleus</keyword>
<dbReference type="InParanoid" id="A0A067N028"/>
<dbReference type="GO" id="GO:0006355">
    <property type="term" value="P:regulation of DNA-templated transcription"/>
    <property type="evidence" value="ECO:0007669"/>
    <property type="project" value="InterPro"/>
</dbReference>
<keyword evidence="2" id="KW-0805">Transcription regulation</keyword>
<dbReference type="GO" id="GO:0004601">
    <property type="term" value="F:peroxidase activity"/>
    <property type="evidence" value="ECO:0007669"/>
    <property type="project" value="InterPro"/>
</dbReference>
<dbReference type="GO" id="GO:0016586">
    <property type="term" value="C:RSC-type complex"/>
    <property type="evidence" value="ECO:0007669"/>
    <property type="project" value="TreeGrafter"/>
</dbReference>
<dbReference type="PROSITE" id="PS51526">
    <property type="entry name" value="RFX_DBD"/>
    <property type="match status" value="1"/>
</dbReference>
<name>A0A067N028_BOTB1</name>
<protein>
    <recommendedName>
        <fullName evidence="6">RFX-type winged-helix domain-containing protein</fullName>
    </recommendedName>
</protein>
<keyword evidence="1" id="KW-0156">Chromatin regulator</keyword>
<organism evidence="7 8">
    <name type="scientific">Botryobasidium botryosum (strain FD-172 SS1)</name>
    <dbReference type="NCBI Taxonomy" id="930990"/>
    <lineage>
        <taxon>Eukaryota</taxon>
        <taxon>Fungi</taxon>
        <taxon>Dikarya</taxon>
        <taxon>Basidiomycota</taxon>
        <taxon>Agaricomycotina</taxon>
        <taxon>Agaricomycetes</taxon>
        <taxon>Cantharellales</taxon>
        <taxon>Botryobasidiaceae</taxon>
        <taxon>Botryobasidium</taxon>
    </lineage>
</organism>
<evidence type="ECO:0000256" key="2">
    <source>
        <dbReference type="ARBA" id="ARBA00023015"/>
    </source>
</evidence>
<feature type="region of interest" description="Disordered" evidence="5">
    <location>
        <begin position="576"/>
        <end position="617"/>
    </location>
</feature>
<dbReference type="InterPro" id="IPR016024">
    <property type="entry name" value="ARM-type_fold"/>
</dbReference>
<dbReference type="HOGENOM" id="CLU_028353_0_0_1"/>
<dbReference type="PROSITE" id="PS00436">
    <property type="entry name" value="PEROXIDASE_2"/>
    <property type="match status" value="1"/>
</dbReference>
<dbReference type="STRING" id="930990.A0A067N028"/>
<feature type="domain" description="RFX-type winged-helix" evidence="6">
    <location>
        <begin position="349"/>
        <end position="425"/>
    </location>
</feature>
<dbReference type="AlphaFoldDB" id="A0A067N028"/>
<dbReference type="InterPro" id="IPR019794">
    <property type="entry name" value="Peroxidases_AS"/>
</dbReference>
<dbReference type="GO" id="GO:0006325">
    <property type="term" value="P:chromatin organization"/>
    <property type="evidence" value="ECO:0007669"/>
    <property type="project" value="UniProtKB-KW"/>
</dbReference>
<evidence type="ECO:0000256" key="3">
    <source>
        <dbReference type="ARBA" id="ARBA00023163"/>
    </source>
</evidence>
<feature type="region of interest" description="Disordered" evidence="5">
    <location>
        <begin position="496"/>
        <end position="518"/>
    </location>
</feature>
<accession>A0A067N028</accession>
<dbReference type="InterPro" id="IPR052406">
    <property type="entry name" value="Chromatin_Remodeling_Comp"/>
</dbReference>
<reference evidence="8" key="1">
    <citation type="journal article" date="2014" name="Proc. Natl. Acad. Sci. U.S.A.">
        <title>Extensive sampling of basidiomycete genomes demonstrates inadequacy of the white-rot/brown-rot paradigm for wood decay fungi.</title>
        <authorList>
            <person name="Riley R."/>
            <person name="Salamov A.A."/>
            <person name="Brown D.W."/>
            <person name="Nagy L.G."/>
            <person name="Floudas D."/>
            <person name="Held B.W."/>
            <person name="Levasseur A."/>
            <person name="Lombard V."/>
            <person name="Morin E."/>
            <person name="Otillar R."/>
            <person name="Lindquist E.A."/>
            <person name="Sun H."/>
            <person name="LaButti K.M."/>
            <person name="Schmutz J."/>
            <person name="Jabbour D."/>
            <person name="Luo H."/>
            <person name="Baker S.E."/>
            <person name="Pisabarro A.G."/>
            <person name="Walton J.D."/>
            <person name="Blanchette R.A."/>
            <person name="Henrissat B."/>
            <person name="Martin F."/>
            <person name="Cullen D."/>
            <person name="Hibbett D.S."/>
            <person name="Grigoriev I.V."/>
        </authorList>
    </citation>
    <scope>NUCLEOTIDE SEQUENCE [LARGE SCALE GENOMIC DNA]</scope>
    <source>
        <strain evidence="8">FD-172 SS1</strain>
    </source>
</reference>
<keyword evidence="8" id="KW-1185">Reference proteome</keyword>
<evidence type="ECO:0000259" key="6">
    <source>
        <dbReference type="PROSITE" id="PS51526"/>
    </source>
</evidence>
<proteinExistence type="predicted"/>
<dbReference type="OrthoDB" id="338531at2759"/>
<dbReference type="GO" id="GO:0003677">
    <property type="term" value="F:DNA binding"/>
    <property type="evidence" value="ECO:0007669"/>
    <property type="project" value="InterPro"/>
</dbReference>
<dbReference type="SUPFAM" id="SSF48371">
    <property type="entry name" value="ARM repeat"/>
    <property type="match status" value="1"/>
</dbReference>
<dbReference type="EMBL" id="KL198018">
    <property type="protein sequence ID" value="KDQ20295.1"/>
    <property type="molecule type" value="Genomic_DNA"/>
</dbReference>
<feature type="compositionally biased region" description="Low complexity" evidence="5">
    <location>
        <begin position="593"/>
        <end position="606"/>
    </location>
</feature>
<dbReference type="FunCoup" id="A0A067N028">
    <property type="interactions" value="7"/>
</dbReference>
<evidence type="ECO:0000256" key="4">
    <source>
        <dbReference type="ARBA" id="ARBA00023242"/>
    </source>
</evidence>
<gene>
    <name evidence="7" type="ORF">BOTBODRAFT_27711</name>
</gene>
<evidence type="ECO:0000313" key="8">
    <source>
        <dbReference type="Proteomes" id="UP000027195"/>
    </source>
</evidence>
<evidence type="ECO:0000313" key="7">
    <source>
        <dbReference type="EMBL" id="KDQ20295.1"/>
    </source>
</evidence>
<dbReference type="PANTHER" id="PTHR22970">
    <property type="entry name" value="AT-RICH INTERACTIVE DOMAIN-CONTAINING PROTEIN 2"/>
    <property type="match status" value="1"/>
</dbReference>